<dbReference type="AlphaFoldDB" id="A0A0M2HMA7"/>
<accession>A0A0M2HMA7</accession>
<sequence>MTSAALHLTAPTQTERGLLRLAERITAFVEGRVAARAARREIALDLLREQQARKHDQRGIDHMLAQAGLPRR</sequence>
<organism evidence="1 2">
    <name type="scientific">Microbacterium hydrocarbonoxydans</name>
    <dbReference type="NCBI Taxonomy" id="273678"/>
    <lineage>
        <taxon>Bacteria</taxon>
        <taxon>Bacillati</taxon>
        <taxon>Actinomycetota</taxon>
        <taxon>Actinomycetes</taxon>
        <taxon>Micrococcales</taxon>
        <taxon>Microbacteriaceae</taxon>
        <taxon>Microbacterium</taxon>
    </lineage>
</organism>
<dbReference type="PATRIC" id="fig|273678.4.peg.2688"/>
<keyword evidence="2" id="KW-1185">Reference proteome</keyword>
<evidence type="ECO:0000313" key="2">
    <source>
        <dbReference type="Proteomes" id="UP000033900"/>
    </source>
</evidence>
<name>A0A0M2HMA7_9MICO</name>
<dbReference type="EMBL" id="JYJB01000010">
    <property type="protein sequence ID" value="KJL46063.1"/>
    <property type="molecule type" value="Genomic_DNA"/>
</dbReference>
<dbReference type="STRING" id="273678.RS84_02685"/>
<reference evidence="1 2" key="1">
    <citation type="submission" date="2015-02" db="EMBL/GenBank/DDBJ databases">
        <title>Draft genome sequences of ten Microbacterium spp. with emphasis on heavy metal contaminated environments.</title>
        <authorList>
            <person name="Corretto E."/>
        </authorList>
    </citation>
    <scope>NUCLEOTIDE SEQUENCE [LARGE SCALE GENOMIC DNA]</scope>
    <source>
        <strain evidence="1 2">SA35</strain>
    </source>
</reference>
<protein>
    <submittedName>
        <fullName evidence="1">Uncharacterized protein</fullName>
    </submittedName>
</protein>
<dbReference type="Proteomes" id="UP000033900">
    <property type="component" value="Unassembled WGS sequence"/>
</dbReference>
<comment type="caution">
    <text evidence="1">The sequence shown here is derived from an EMBL/GenBank/DDBJ whole genome shotgun (WGS) entry which is preliminary data.</text>
</comment>
<gene>
    <name evidence="1" type="ORF">RS84_02685</name>
</gene>
<proteinExistence type="predicted"/>
<dbReference type="RefSeq" id="WP_045258305.1">
    <property type="nucleotide sequence ID" value="NZ_JYJB01000010.1"/>
</dbReference>
<evidence type="ECO:0000313" key="1">
    <source>
        <dbReference type="EMBL" id="KJL46063.1"/>
    </source>
</evidence>